<feature type="domain" description="EAL" evidence="3">
    <location>
        <begin position="526"/>
        <end position="783"/>
    </location>
</feature>
<dbReference type="KEGG" id="cbar:PATL70BA_2966"/>
<dbReference type="NCBIfam" id="TIGR00229">
    <property type="entry name" value="sensory_box"/>
    <property type="match status" value="1"/>
</dbReference>
<protein>
    <submittedName>
        <fullName evidence="4">Sensor domain-containing phosphodiesterase</fullName>
    </submittedName>
</protein>
<dbReference type="InterPro" id="IPR050706">
    <property type="entry name" value="Cyclic-di-GMP_PDE-like"/>
</dbReference>
<evidence type="ECO:0000256" key="1">
    <source>
        <dbReference type="SAM" id="Phobius"/>
    </source>
</evidence>
<dbReference type="Proteomes" id="UP000279029">
    <property type="component" value="Chromosome"/>
</dbReference>
<feature type="transmembrane region" description="Helical" evidence="1">
    <location>
        <begin position="106"/>
        <end position="136"/>
    </location>
</feature>
<dbReference type="CDD" id="cd01948">
    <property type="entry name" value="EAL"/>
    <property type="match status" value="1"/>
</dbReference>
<keyword evidence="5" id="KW-1185">Reference proteome</keyword>
<dbReference type="InterPro" id="IPR013655">
    <property type="entry name" value="PAS_fold_3"/>
</dbReference>
<name>A0A3P7PZ86_9FIRM</name>
<dbReference type="SUPFAM" id="SSF55073">
    <property type="entry name" value="Nucleotide cyclase"/>
    <property type="match status" value="1"/>
</dbReference>
<feature type="transmembrane region" description="Helical" evidence="1">
    <location>
        <begin position="183"/>
        <end position="205"/>
    </location>
</feature>
<dbReference type="SMART" id="SM00267">
    <property type="entry name" value="GGDEF"/>
    <property type="match status" value="1"/>
</dbReference>
<evidence type="ECO:0000259" key="2">
    <source>
        <dbReference type="PROSITE" id="PS50113"/>
    </source>
</evidence>
<reference evidence="4 5" key="1">
    <citation type="submission" date="2018-09" db="EMBL/GenBank/DDBJ databases">
        <authorList>
            <person name="Postec A."/>
        </authorList>
    </citation>
    <scope>NUCLEOTIDE SEQUENCE [LARGE SCALE GENOMIC DNA]</scope>
    <source>
        <strain evidence="4">70B-A</strain>
    </source>
</reference>
<dbReference type="Gene3D" id="3.30.70.270">
    <property type="match status" value="1"/>
</dbReference>
<feature type="domain" description="PAC" evidence="2">
    <location>
        <begin position="303"/>
        <end position="355"/>
    </location>
</feature>
<dbReference type="Gene3D" id="3.30.450.20">
    <property type="entry name" value="PAS domain"/>
    <property type="match status" value="1"/>
</dbReference>
<dbReference type="InterPro" id="IPR048437">
    <property type="entry name" value="MASE11"/>
</dbReference>
<dbReference type="InterPro" id="IPR000700">
    <property type="entry name" value="PAS-assoc_C"/>
</dbReference>
<evidence type="ECO:0000313" key="5">
    <source>
        <dbReference type="Proteomes" id="UP000279029"/>
    </source>
</evidence>
<dbReference type="Pfam" id="PF08447">
    <property type="entry name" value="PAS_3"/>
    <property type="match status" value="1"/>
</dbReference>
<dbReference type="InterPro" id="IPR035919">
    <property type="entry name" value="EAL_sf"/>
</dbReference>
<evidence type="ECO:0000313" key="4">
    <source>
        <dbReference type="EMBL" id="VDN48877.1"/>
    </source>
</evidence>
<keyword evidence="1" id="KW-1133">Transmembrane helix</keyword>
<dbReference type="CDD" id="cd00130">
    <property type="entry name" value="PAS"/>
    <property type="match status" value="1"/>
</dbReference>
<dbReference type="PROSITE" id="PS50883">
    <property type="entry name" value="EAL"/>
    <property type="match status" value="1"/>
</dbReference>
<dbReference type="PANTHER" id="PTHR33121">
    <property type="entry name" value="CYCLIC DI-GMP PHOSPHODIESTERASE PDEF"/>
    <property type="match status" value="1"/>
</dbReference>
<dbReference type="SUPFAM" id="SSF141868">
    <property type="entry name" value="EAL domain-like"/>
    <property type="match status" value="1"/>
</dbReference>
<keyword evidence="1" id="KW-0812">Transmembrane</keyword>
<dbReference type="SMART" id="SM00086">
    <property type="entry name" value="PAC"/>
    <property type="match status" value="1"/>
</dbReference>
<dbReference type="PROSITE" id="PS50113">
    <property type="entry name" value="PAC"/>
    <property type="match status" value="1"/>
</dbReference>
<feature type="transmembrane region" description="Helical" evidence="1">
    <location>
        <begin position="148"/>
        <end position="171"/>
    </location>
</feature>
<dbReference type="InterPro" id="IPR000014">
    <property type="entry name" value="PAS"/>
</dbReference>
<dbReference type="AlphaFoldDB" id="A0A3P7PZ86"/>
<gene>
    <name evidence="4" type="ORF">PATL70BA_2966</name>
</gene>
<dbReference type="InterPro" id="IPR029787">
    <property type="entry name" value="Nucleotide_cyclase"/>
</dbReference>
<accession>A0A3P7PZ86</accession>
<dbReference type="EMBL" id="LR130778">
    <property type="protein sequence ID" value="VDN48877.1"/>
    <property type="molecule type" value="Genomic_DNA"/>
</dbReference>
<dbReference type="OrthoDB" id="9762141at2"/>
<feature type="transmembrane region" description="Helical" evidence="1">
    <location>
        <begin position="76"/>
        <end position="94"/>
    </location>
</feature>
<dbReference type="PANTHER" id="PTHR33121:SF79">
    <property type="entry name" value="CYCLIC DI-GMP PHOSPHODIESTERASE PDED-RELATED"/>
    <property type="match status" value="1"/>
</dbReference>
<dbReference type="InterPro" id="IPR001610">
    <property type="entry name" value="PAC"/>
</dbReference>
<dbReference type="InterPro" id="IPR000160">
    <property type="entry name" value="GGDEF_dom"/>
</dbReference>
<keyword evidence="1" id="KW-0472">Membrane</keyword>
<dbReference type="InterPro" id="IPR035965">
    <property type="entry name" value="PAS-like_dom_sf"/>
</dbReference>
<dbReference type="SMART" id="SM00052">
    <property type="entry name" value="EAL"/>
    <property type="match status" value="1"/>
</dbReference>
<dbReference type="RefSeq" id="WP_125137945.1">
    <property type="nucleotide sequence ID" value="NZ_LR130778.1"/>
</dbReference>
<dbReference type="Pfam" id="PF20969">
    <property type="entry name" value="MASE11"/>
    <property type="match status" value="1"/>
</dbReference>
<dbReference type="Pfam" id="PF00563">
    <property type="entry name" value="EAL"/>
    <property type="match status" value="1"/>
</dbReference>
<dbReference type="Pfam" id="PF00990">
    <property type="entry name" value="GGDEF"/>
    <property type="match status" value="1"/>
</dbReference>
<evidence type="ECO:0000259" key="3">
    <source>
        <dbReference type="PROSITE" id="PS50883"/>
    </source>
</evidence>
<sequence>MKIKFSDFMNRKLSRLERASSKLFLKVSRYKTDGDGKIDLEHFRNEVFHKLVVLFITIGLFPICYGAYLFFQGNNFIAGILELSSYIIILILLLSNRITVLMKRYIFIICIYLLGLMLLFVVGPMGAGLLVIYSTFGLASCILSKRQNIFFIFISLFVFIVISVLLHFGLLDHLAIDRYRESWYIVAISVQSMGTLFVLIINNLFSNIEKQIEEIEKSAKLIEESERSKSILISNLPGMAYKSKCDKDWTMKFVSDGCFKLTGYAPDSLINNKDISFNHLITPKYRELVWNEWKRVLADRTSFKYEYEIIAASGEQKWVLELGEGVYDEKGQVEMLEGIILDISDRKEIENKLVYTNEHDRWTGLYNRDYLESYLEKDGKQNKKSKRALIVVNLTPLQSLTVNYGFHYIQSLMRKVVETLEAHKTDERLLFKTYENQFTFYLNNYKDTNELSDFSAMIAYDLKKLLITERVGGGIGIIEINQDNEVEVDLILRRLLIASERSISEYNEEFIPCFYNEDLEKLIIREEYIRQELVRIITDEVCDELFLQYQPILDLKTNSVCGFEALARLKTEKLGLVSPLEFISIAEKTKLIIPLGNIIIINAFNFLNKLSALGYETISISINISTPQLLQPDFTSNLFDLIREMHVNPQNIGIEITESIFASDHDYINKIISKLRDAGLHIAIDDFGTGYSSLAREKELNVNCLKMDKYFIDKLLEDDLDKSITGDIITMAHRLGHCAIAEGVEEEVQKQYLMAHGCDKIQGYLVSRPLDEEVAVEFLAKQERLNNSGCFSDRQY</sequence>
<feature type="transmembrane region" description="Helical" evidence="1">
    <location>
        <begin position="51"/>
        <end position="70"/>
    </location>
</feature>
<proteinExistence type="predicted"/>
<dbReference type="Gene3D" id="3.20.20.450">
    <property type="entry name" value="EAL domain"/>
    <property type="match status" value="1"/>
</dbReference>
<dbReference type="InterPro" id="IPR001633">
    <property type="entry name" value="EAL_dom"/>
</dbReference>
<organism evidence="4 5">
    <name type="scientific">Petrocella atlantisensis</name>
    <dbReference type="NCBI Taxonomy" id="2173034"/>
    <lineage>
        <taxon>Bacteria</taxon>
        <taxon>Bacillati</taxon>
        <taxon>Bacillota</taxon>
        <taxon>Clostridia</taxon>
        <taxon>Lachnospirales</taxon>
        <taxon>Vallitaleaceae</taxon>
        <taxon>Petrocella</taxon>
    </lineage>
</organism>
<dbReference type="GO" id="GO:0071111">
    <property type="term" value="F:cyclic-guanylate-specific phosphodiesterase activity"/>
    <property type="evidence" value="ECO:0007669"/>
    <property type="project" value="InterPro"/>
</dbReference>
<dbReference type="InterPro" id="IPR043128">
    <property type="entry name" value="Rev_trsase/Diguanyl_cyclase"/>
</dbReference>
<dbReference type="SUPFAM" id="SSF55785">
    <property type="entry name" value="PYP-like sensor domain (PAS domain)"/>
    <property type="match status" value="1"/>
</dbReference>